<dbReference type="EMBL" id="KN847353">
    <property type="protein sequence ID" value="KIW36544.1"/>
    <property type="molecule type" value="Genomic_DNA"/>
</dbReference>
<dbReference type="AlphaFoldDB" id="A0A0D2DLI5"/>
<evidence type="ECO:0000313" key="3">
    <source>
        <dbReference type="Proteomes" id="UP000053342"/>
    </source>
</evidence>
<dbReference type="VEuPathDB" id="FungiDB:PV06_11198"/>
<dbReference type="Gene3D" id="3.90.1200.10">
    <property type="match status" value="1"/>
</dbReference>
<dbReference type="InterPro" id="IPR011009">
    <property type="entry name" value="Kinase-like_dom_sf"/>
</dbReference>
<protein>
    <recommendedName>
        <fullName evidence="1">Aminoglycoside phosphotransferase domain-containing protein</fullName>
    </recommendedName>
</protein>
<evidence type="ECO:0000259" key="1">
    <source>
        <dbReference type="Pfam" id="PF01636"/>
    </source>
</evidence>
<name>A0A0D2DLI5_9EURO</name>
<feature type="domain" description="Aminoglycoside phosphotransferase" evidence="1">
    <location>
        <begin position="42"/>
        <end position="231"/>
    </location>
</feature>
<gene>
    <name evidence="2" type="ORF">PV06_11198</name>
</gene>
<dbReference type="SUPFAM" id="SSF56112">
    <property type="entry name" value="Protein kinase-like (PK-like)"/>
    <property type="match status" value="1"/>
</dbReference>
<dbReference type="InterPro" id="IPR002575">
    <property type="entry name" value="Aminoglycoside_PTrfase"/>
</dbReference>
<dbReference type="Proteomes" id="UP000053342">
    <property type="component" value="Unassembled WGS sequence"/>
</dbReference>
<keyword evidence="3" id="KW-1185">Reference proteome</keyword>
<accession>A0A0D2DLI5</accession>
<organism evidence="2 3">
    <name type="scientific">Exophiala oligosperma</name>
    <dbReference type="NCBI Taxonomy" id="215243"/>
    <lineage>
        <taxon>Eukaryota</taxon>
        <taxon>Fungi</taxon>
        <taxon>Dikarya</taxon>
        <taxon>Ascomycota</taxon>
        <taxon>Pezizomycotina</taxon>
        <taxon>Eurotiomycetes</taxon>
        <taxon>Chaetothyriomycetidae</taxon>
        <taxon>Chaetothyriales</taxon>
        <taxon>Herpotrichiellaceae</taxon>
        <taxon>Exophiala</taxon>
    </lineage>
</organism>
<dbReference type="RefSeq" id="XP_016256760.1">
    <property type="nucleotide sequence ID" value="XM_016412827.1"/>
</dbReference>
<proteinExistence type="predicted"/>
<sequence>MMQDRTISSDELSEARRLADFCPVFKVDETTVVKSGDSVRFAEAAALKLVRERTSIPVPEVYNVYKDEASGHVRIIMEFIQGDVLDRVWDQFDGNQKDEVIQQLHGFFAQLRNIKGTTIGSVDGTACEDQLFTDEIGAYGPYEDEPEFNNGMITAMERSQQGAWVVTISDIIRNTLRNHEIVMSHGDISPRNIIVRGTKVVAILDWEMSGFYPEYWDYVKSLYKPAWESGWIKDKVADKILRPYYSELAVMLHVHNITW</sequence>
<dbReference type="OrthoDB" id="2906425at2759"/>
<reference evidence="2 3" key="1">
    <citation type="submission" date="2015-01" db="EMBL/GenBank/DDBJ databases">
        <title>The Genome Sequence of Exophiala oligosperma CBS72588.</title>
        <authorList>
            <consortium name="The Broad Institute Genomics Platform"/>
            <person name="Cuomo C."/>
            <person name="de Hoog S."/>
            <person name="Gorbushina A."/>
            <person name="Stielow B."/>
            <person name="Teixiera M."/>
            <person name="Abouelleil A."/>
            <person name="Chapman S.B."/>
            <person name="Priest M."/>
            <person name="Young S.K."/>
            <person name="Wortman J."/>
            <person name="Nusbaum C."/>
            <person name="Birren B."/>
        </authorList>
    </citation>
    <scope>NUCLEOTIDE SEQUENCE [LARGE SCALE GENOMIC DNA]</scope>
    <source>
        <strain evidence="2 3">CBS 72588</strain>
    </source>
</reference>
<dbReference type="PANTHER" id="PTHR21310">
    <property type="entry name" value="AMINOGLYCOSIDE PHOSPHOTRANSFERASE-RELATED-RELATED"/>
    <property type="match status" value="1"/>
</dbReference>
<evidence type="ECO:0000313" key="2">
    <source>
        <dbReference type="EMBL" id="KIW36544.1"/>
    </source>
</evidence>
<dbReference type="Gene3D" id="3.30.200.150">
    <property type="match status" value="1"/>
</dbReference>
<dbReference type="GeneID" id="27363272"/>
<dbReference type="Pfam" id="PF01636">
    <property type="entry name" value="APH"/>
    <property type="match status" value="1"/>
</dbReference>
<dbReference type="CDD" id="cd05120">
    <property type="entry name" value="APH_ChoK_like"/>
    <property type="match status" value="1"/>
</dbReference>
<dbReference type="HOGENOM" id="CLU_021768_5_2_1"/>
<dbReference type="InterPro" id="IPR051678">
    <property type="entry name" value="AGP_Transferase"/>
</dbReference>
<dbReference type="PANTHER" id="PTHR21310:SF58">
    <property type="entry name" value="AMINOGLYCOSIDE PHOSPHOTRANSFERASE DOMAIN-CONTAINING PROTEIN"/>
    <property type="match status" value="1"/>
</dbReference>
<dbReference type="STRING" id="215243.A0A0D2DLI5"/>